<dbReference type="PANTHER" id="PTHR10333">
    <property type="entry name" value="INHIBITOR OF GROWTH PROTEIN"/>
    <property type="match status" value="1"/>
</dbReference>
<evidence type="ECO:0000256" key="6">
    <source>
        <dbReference type="ARBA" id="ARBA00022833"/>
    </source>
</evidence>
<name>A0A0C3S1J6_PHLG1</name>
<dbReference type="InterPro" id="IPR024610">
    <property type="entry name" value="ING_N_histone-binding"/>
</dbReference>
<dbReference type="HOGENOM" id="CLU_031900_2_0_1"/>
<dbReference type="AlphaFoldDB" id="A0A0C3S1J6"/>
<dbReference type="InterPro" id="IPR019787">
    <property type="entry name" value="Znf_PHD-finger"/>
</dbReference>
<evidence type="ECO:0000256" key="14">
    <source>
        <dbReference type="RuleBase" id="RU361213"/>
    </source>
</evidence>
<keyword evidence="10 14" id="KW-0539">Nucleus</keyword>
<evidence type="ECO:0000259" key="17">
    <source>
        <dbReference type="PROSITE" id="PS50016"/>
    </source>
</evidence>
<evidence type="ECO:0000256" key="16">
    <source>
        <dbReference type="SAM" id="MobiDB-lite"/>
    </source>
</evidence>
<feature type="region of interest" description="Disordered" evidence="16">
    <location>
        <begin position="158"/>
        <end position="257"/>
    </location>
</feature>
<evidence type="ECO:0000256" key="12">
    <source>
        <dbReference type="PIRSR" id="PIRSR628651-51"/>
    </source>
</evidence>
<dbReference type="STRING" id="745531.A0A0C3S1J6"/>
<feature type="binding site" evidence="12">
    <location>
        <position position="264"/>
    </location>
    <ligand>
        <name>Zn(2+)</name>
        <dbReference type="ChEBI" id="CHEBI:29105"/>
        <label>1</label>
    </ligand>
</feature>
<feature type="site" description="Histone H3K4me3 binding" evidence="11">
    <location>
        <position position="274"/>
    </location>
</feature>
<dbReference type="PROSITE" id="PS50016">
    <property type="entry name" value="ZF_PHD_2"/>
    <property type="match status" value="1"/>
</dbReference>
<dbReference type="InterPro" id="IPR013083">
    <property type="entry name" value="Znf_RING/FYVE/PHD"/>
</dbReference>
<keyword evidence="6 12" id="KW-0862">Zinc</keyword>
<feature type="binding site" evidence="12">
    <location>
        <position position="266"/>
    </location>
    <ligand>
        <name>Zn(2+)</name>
        <dbReference type="ChEBI" id="CHEBI:29105"/>
        <label>1</label>
    </ligand>
</feature>
<feature type="compositionally biased region" description="Pro residues" evidence="16">
    <location>
        <begin position="162"/>
        <end position="173"/>
    </location>
</feature>
<dbReference type="InterPro" id="IPR001965">
    <property type="entry name" value="Znf_PHD"/>
</dbReference>
<dbReference type="GO" id="GO:0008270">
    <property type="term" value="F:zinc ion binding"/>
    <property type="evidence" value="ECO:0007669"/>
    <property type="project" value="UniProtKB-KW"/>
</dbReference>
<keyword evidence="19" id="KW-1185">Reference proteome</keyword>
<dbReference type="GO" id="GO:0005634">
    <property type="term" value="C:nucleus"/>
    <property type="evidence" value="ECO:0007669"/>
    <property type="project" value="UniProtKB-SubCell"/>
</dbReference>
<evidence type="ECO:0000256" key="9">
    <source>
        <dbReference type="ARBA" id="ARBA00023163"/>
    </source>
</evidence>
<feature type="compositionally biased region" description="Polar residues" evidence="16">
    <location>
        <begin position="211"/>
        <end position="220"/>
    </location>
</feature>
<proteinExistence type="inferred from homology"/>
<keyword evidence="4 12" id="KW-0479">Metal-binding</keyword>
<feature type="binding site" evidence="12">
    <location>
        <position position="304"/>
    </location>
    <ligand>
        <name>Zn(2+)</name>
        <dbReference type="ChEBI" id="CHEBI:29105"/>
        <label>2</label>
    </ligand>
</feature>
<keyword evidence="7 14" id="KW-0156">Chromatin regulator</keyword>
<evidence type="ECO:0000256" key="15">
    <source>
        <dbReference type="SAM" id="Coils"/>
    </source>
</evidence>
<dbReference type="GO" id="GO:0006325">
    <property type="term" value="P:chromatin organization"/>
    <property type="evidence" value="ECO:0007669"/>
    <property type="project" value="UniProtKB-KW"/>
</dbReference>
<dbReference type="OrthoDB" id="5411773at2759"/>
<evidence type="ECO:0000256" key="13">
    <source>
        <dbReference type="PROSITE-ProRule" id="PRU00146"/>
    </source>
</evidence>
<sequence length="328" mass="35642">MSSTNLEEAAAVAAEYIYSLDNLPAEVQFLLAEMKAKDARAQHLHNEIQKEGGKYIRHSLRSPPNQPLSSKDQAIPATVQANFAEIDTLSQEKQQLAERAMQLIARAQARLDRNLNKILALQGEPQVDPTPAYYYYGASRNPVAQLNESLRNAIAIAETPTTPVPAPPPAGPPPKKRRVAAAPSAGSIKLPSPAPATVPPTQGTGGAGSRSRLSQQVHISTTGRGRRTATSLGPDADEDAEGEEDIEEEAPEESGDADDQALYCICQKMSYGEMIACDDPACPYQWFHLPCVSLKPPLPEKWYCPHCIDKHAPIIIGGQERRKGRKKQ</sequence>
<comment type="subcellular location">
    <subcellularLocation>
        <location evidence="1 14">Nucleus</location>
    </subcellularLocation>
</comment>
<feature type="site" description="Histone H3K4me3 binding" evidence="11">
    <location>
        <position position="278"/>
    </location>
</feature>
<feature type="binding site" evidence="12">
    <location>
        <position position="307"/>
    </location>
    <ligand>
        <name>Zn(2+)</name>
        <dbReference type="ChEBI" id="CHEBI:29105"/>
        <label>2</label>
    </ligand>
</feature>
<dbReference type="InterPro" id="IPR011011">
    <property type="entry name" value="Znf_FYVE_PHD"/>
</dbReference>
<evidence type="ECO:0000256" key="10">
    <source>
        <dbReference type="ARBA" id="ARBA00023242"/>
    </source>
</evidence>
<dbReference type="PROSITE" id="PS01359">
    <property type="entry name" value="ZF_PHD_1"/>
    <property type="match status" value="1"/>
</dbReference>
<feature type="binding site" evidence="12">
    <location>
        <position position="291"/>
    </location>
    <ligand>
        <name>Zn(2+)</name>
        <dbReference type="ChEBI" id="CHEBI:29105"/>
        <label>1</label>
    </ligand>
</feature>
<keyword evidence="9" id="KW-0804">Transcription</keyword>
<dbReference type="InterPro" id="IPR028651">
    <property type="entry name" value="ING_fam"/>
</dbReference>
<evidence type="ECO:0000313" key="18">
    <source>
        <dbReference type="EMBL" id="KIP09006.1"/>
    </source>
</evidence>
<comment type="domain">
    <text evidence="14">The PHD-type zinc finger mediates the binding to H3K4me3.</text>
</comment>
<comment type="subunit">
    <text evidence="14">Component of an histone acetyltransferase complex. Interacts with H3K4me3 and to a lesser extent with H3K4me2.</text>
</comment>
<dbReference type="SMART" id="SM00249">
    <property type="entry name" value="PHD"/>
    <property type="match status" value="1"/>
</dbReference>
<keyword evidence="3" id="KW-0341">Growth regulation</keyword>
<dbReference type="CDD" id="cd16858">
    <property type="entry name" value="ING_ING3_Yng2p"/>
    <property type="match status" value="1"/>
</dbReference>
<feature type="binding site" evidence="12">
    <location>
        <position position="277"/>
    </location>
    <ligand>
        <name>Zn(2+)</name>
        <dbReference type="ChEBI" id="CHEBI:29105"/>
        <label>2</label>
    </ligand>
</feature>
<comment type="function">
    <text evidence="14">Component of an histone acetyltransferase complex.</text>
</comment>
<feature type="compositionally biased region" description="Acidic residues" evidence="16">
    <location>
        <begin position="235"/>
        <end position="257"/>
    </location>
</feature>
<keyword evidence="5 13" id="KW-0863">Zinc-finger</keyword>
<evidence type="ECO:0000313" key="19">
    <source>
        <dbReference type="Proteomes" id="UP000053257"/>
    </source>
</evidence>
<feature type="binding site" evidence="12">
    <location>
        <position position="288"/>
    </location>
    <ligand>
        <name>Zn(2+)</name>
        <dbReference type="ChEBI" id="CHEBI:29105"/>
        <label>1</label>
    </ligand>
</feature>
<organism evidence="18 19">
    <name type="scientific">Phlebiopsis gigantea (strain 11061_1 CR5-6)</name>
    <name type="common">White-rot fungus</name>
    <name type="synonym">Peniophora gigantea</name>
    <dbReference type="NCBI Taxonomy" id="745531"/>
    <lineage>
        <taxon>Eukaryota</taxon>
        <taxon>Fungi</taxon>
        <taxon>Dikarya</taxon>
        <taxon>Basidiomycota</taxon>
        <taxon>Agaricomycotina</taxon>
        <taxon>Agaricomycetes</taxon>
        <taxon>Polyporales</taxon>
        <taxon>Phanerochaetaceae</taxon>
        <taxon>Phlebiopsis</taxon>
    </lineage>
</organism>
<evidence type="ECO:0000256" key="1">
    <source>
        <dbReference type="ARBA" id="ARBA00004123"/>
    </source>
</evidence>
<dbReference type="SMART" id="SM01408">
    <property type="entry name" value="ING"/>
    <property type="match status" value="1"/>
</dbReference>
<keyword evidence="8" id="KW-0805">Transcription regulation</keyword>
<feature type="domain" description="PHD-type" evidence="17">
    <location>
        <begin position="261"/>
        <end position="310"/>
    </location>
</feature>
<dbReference type="GO" id="GO:0000785">
    <property type="term" value="C:chromatin"/>
    <property type="evidence" value="ECO:0007669"/>
    <property type="project" value="UniProtKB-ARBA"/>
</dbReference>
<dbReference type="InterPro" id="IPR019786">
    <property type="entry name" value="Zinc_finger_PHD-type_CS"/>
</dbReference>
<dbReference type="Pfam" id="PF12998">
    <property type="entry name" value="ING"/>
    <property type="match status" value="1"/>
</dbReference>
<gene>
    <name evidence="18" type="ORF">PHLGIDRAFT_68384</name>
</gene>
<dbReference type="SUPFAM" id="SSF57903">
    <property type="entry name" value="FYVE/PHD zinc finger"/>
    <property type="match status" value="1"/>
</dbReference>
<feature type="coiled-coil region" evidence="15">
    <location>
        <begin position="86"/>
        <end position="124"/>
    </location>
</feature>
<comment type="similarity">
    <text evidence="2 14">Belongs to the ING family.</text>
</comment>
<dbReference type="PANTHER" id="PTHR10333:SF103">
    <property type="entry name" value="INHIBITOR OF GROWTH PROTEIN 3"/>
    <property type="match status" value="1"/>
</dbReference>
<evidence type="ECO:0000256" key="4">
    <source>
        <dbReference type="ARBA" id="ARBA00022723"/>
    </source>
</evidence>
<evidence type="ECO:0000256" key="7">
    <source>
        <dbReference type="ARBA" id="ARBA00022853"/>
    </source>
</evidence>
<accession>A0A0C3S1J6</accession>
<evidence type="ECO:0000256" key="2">
    <source>
        <dbReference type="ARBA" id="ARBA00010210"/>
    </source>
</evidence>
<dbReference type="Gene3D" id="6.10.140.1740">
    <property type="match status" value="1"/>
</dbReference>
<reference evidence="18 19" key="1">
    <citation type="journal article" date="2014" name="PLoS Genet.">
        <title>Analysis of the Phlebiopsis gigantea genome, transcriptome and secretome provides insight into its pioneer colonization strategies of wood.</title>
        <authorList>
            <person name="Hori C."/>
            <person name="Ishida T."/>
            <person name="Igarashi K."/>
            <person name="Samejima M."/>
            <person name="Suzuki H."/>
            <person name="Master E."/>
            <person name="Ferreira P."/>
            <person name="Ruiz-Duenas F.J."/>
            <person name="Held B."/>
            <person name="Canessa P."/>
            <person name="Larrondo L.F."/>
            <person name="Schmoll M."/>
            <person name="Druzhinina I.S."/>
            <person name="Kubicek C.P."/>
            <person name="Gaskell J.A."/>
            <person name="Kersten P."/>
            <person name="St John F."/>
            <person name="Glasner J."/>
            <person name="Sabat G."/>
            <person name="Splinter BonDurant S."/>
            <person name="Syed K."/>
            <person name="Yadav J."/>
            <person name="Mgbeahuruike A.C."/>
            <person name="Kovalchuk A."/>
            <person name="Asiegbu F.O."/>
            <person name="Lackner G."/>
            <person name="Hoffmeister D."/>
            <person name="Rencoret J."/>
            <person name="Gutierrez A."/>
            <person name="Sun H."/>
            <person name="Lindquist E."/>
            <person name="Barry K."/>
            <person name="Riley R."/>
            <person name="Grigoriev I.V."/>
            <person name="Henrissat B."/>
            <person name="Kues U."/>
            <person name="Berka R.M."/>
            <person name="Martinez A.T."/>
            <person name="Covert S.F."/>
            <person name="Blanchette R.A."/>
            <person name="Cullen D."/>
        </authorList>
    </citation>
    <scope>NUCLEOTIDE SEQUENCE [LARGE SCALE GENOMIC DNA]</scope>
    <source>
        <strain evidence="18 19">11061_1 CR5-6</strain>
    </source>
</reference>
<evidence type="ECO:0000256" key="5">
    <source>
        <dbReference type="ARBA" id="ARBA00022771"/>
    </source>
</evidence>
<evidence type="ECO:0000256" key="3">
    <source>
        <dbReference type="ARBA" id="ARBA00022604"/>
    </source>
</evidence>
<keyword evidence="15" id="KW-0175">Coiled coil</keyword>
<feature type="site" description="Histone H3K4me3 binding" evidence="11">
    <location>
        <position position="286"/>
    </location>
</feature>
<feature type="binding site" evidence="12">
    <location>
        <position position="282"/>
    </location>
    <ligand>
        <name>Zn(2+)</name>
        <dbReference type="ChEBI" id="CHEBI:29105"/>
        <label>2</label>
    </ligand>
</feature>
<evidence type="ECO:0000256" key="8">
    <source>
        <dbReference type="ARBA" id="ARBA00023015"/>
    </source>
</evidence>
<feature type="site" description="Histone H3K4me3 binding" evidence="11">
    <location>
        <position position="263"/>
    </location>
</feature>
<dbReference type="Proteomes" id="UP000053257">
    <property type="component" value="Unassembled WGS sequence"/>
</dbReference>
<protein>
    <recommendedName>
        <fullName evidence="14">Chromatin modification-related protein</fullName>
    </recommendedName>
</protein>
<evidence type="ECO:0000256" key="11">
    <source>
        <dbReference type="PIRSR" id="PIRSR628651-50"/>
    </source>
</evidence>
<dbReference type="CDD" id="cd15505">
    <property type="entry name" value="PHD_ING"/>
    <property type="match status" value="1"/>
</dbReference>
<dbReference type="Gene3D" id="3.30.40.10">
    <property type="entry name" value="Zinc/RING finger domain, C3HC4 (zinc finger)"/>
    <property type="match status" value="1"/>
</dbReference>
<dbReference type="EMBL" id="KN840471">
    <property type="protein sequence ID" value="KIP09006.1"/>
    <property type="molecule type" value="Genomic_DNA"/>
</dbReference>